<organism evidence="2 3">
    <name type="scientific">Drosophila pseudoobscura pseudoobscura</name>
    <name type="common">Fruit fly</name>
    <dbReference type="NCBI Taxonomy" id="46245"/>
    <lineage>
        <taxon>Eukaryota</taxon>
        <taxon>Metazoa</taxon>
        <taxon>Ecdysozoa</taxon>
        <taxon>Arthropoda</taxon>
        <taxon>Hexapoda</taxon>
        <taxon>Insecta</taxon>
        <taxon>Pterygota</taxon>
        <taxon>Neoptera</taxon>
        <taxon>Endopterygota</taxon>
        <taxon>Diptera</taxon>
        <taxon>Brachycera</taxon>
        <taxon>Muscomorpha</taxon>
        <taxon>Ephydroidea</taxon>
        <taxon>Drosophilidae</taxon>
        <taxon>Drosophila</taxon>
        <taxon>Sophophora</taxon>
    </lineage>
</organism>
<feature type="region of interest" description="Disordered" evidence="1">
    <location>
        <begin position="132"/>
        <end position="181"/>
    </location>
</feature>
<evidence type="ECO:0000313" key="2">
    <source>
        <dbReference type="Proteomes" id="UP000001819"/>
    </source>
</evidence>
<accession>A0A6I8UMH5</accession>
<dbReference type="InParanoid" id="A0A6I8UMH5"/>
<protein>
    <submittedName>
        <fullName evidence="3">Uncharacterized protein isoform X1</fullName>
    </submittedName>
</protein>
<reference evidence="2" key="1">
    <citation type="submission" date="2024-06" db="UniProtKB">
        <authorList>
            <consortium name="RefSeq"/>
        </authorList>
    </citation>
    <scope>NUCLEOTIDE SEQUENCE [LARGE SCALE GENOMIC DNA]</scope>
    <source>
        <strain evidence="2">MV2-25</strain>
    </source>
</reference>
<dbReference type="FunCoup" id="A0A6I8UMH5">
    <property type="interactions" value="9"/>
</dbReference>
<evidence type="ECO:0000256" key="1">
    <source>
        <dbReference type="SAM" id="MobiDB-lite"/>
    </source>
</evidence>
<dbReference type="AlphaFoldDB" id="A0A6I8UMH5"/>
<sequence>MGRNVNIQIDLKELLAKSMADGPSGSHHGQWRVPCGKLRYAVHYTMKNGLLTILHISRRRCTPSRLSRIAKRLRRLMQAKKTPKVTFKNRGTQTLESRKVQKTKSSQTLDPAVIQKTKGSQTIDPVMIRETKGSQTIDPTMIQKTNGSQTDPTTIQETKGSQTPCSSMNQGTKASQAPESQTILENTGSQTSDPIMIQDNKASQFPESPRIQTAKASQTSQLATSQVPKCSQTRQLEQRTVEVDTIDLILMYSSYQQTLNIEQKSIGSQGQAPNCNTISTQWIPNTGDNGNQTSPDICCVGIQTVRGNNCVAVQTTTNNRSLHTQTTTTYVEAEVQKPLLDALNVIHQDFQNLTGLIENEMMHTVNQLVELSLMEVKELRLEADRHKEGLIEPPTTPTPSCEQIGDTLPVEEPWCEQIGDILPVAELLCEQIGDTLPVVEAPSEKADKAKAKCQLRRTASESARKRRFGLTYTKRLVKAPHCSLPRLWMPIDCQEYSTQTDDLDELEMKVLFTGTDAFTQTEKKRRGWMKLV</sequence>
<gene>
    <name evidence="3" type="primary">LOC4800667</name>
</gene>
<dbReference type="Proteomes" id="UP000001819">
    <property type="component" value="Chromosome 2"/>
</dbReference>
<dbReference type="KEGG" id="dpo:4800667"/>
<dbReference type="RefSeq" id="XP_001357899.4">
    <property type="nucleotide sequence ID" value="XM_001357862.4"/>
</dbReference>
<evidence type="ECO:0000313" key="3">
    <source>
        <dbReference type="RefSeq" id="XP_001357899.4"/>
    </source>
</evidence>
<proteinExistence type="predicted"/>
<feature type="compositionally biased region" description="Polar residues" evidence="1">
    <location>
        <begin position="133"/>
        <end position="181"/>
    </location>
</feature>
<name>A0A6I8UMH5_DROPS</name>
<dbReference type="ExpressionAtlas" id="A0A6I8UMH5">
    <property type="expression patterns" value="baseline"/>
</dbReference>
<reference evidence="3" key="2">
    <citation type="submission" date="2025-08" db="UniProtKB">
        <authorList>
            <consortium name="RefSeq"/>
        </authorList>
    </citation>
    <scope>IDENTIFICATION</scope>
    <source>
        <strain evidence="3">MV-25-SWS-2005</strain>
        <tissue evidence="3">Whole body</tissue>
    </source>
</reference>
<keyword evidence="2" id="KW-1185">Reference proteome</keyword>